<organism evidence="4 5">
    <name type="scientific">Daucus carota subsp. sativus</name>
    <name type="common">Carrot</name>
    <dbReference type="NCBI Taxonomy" id="79200"/>
    <lineage>
        <taxon>Eukaryota</taxon>
        <taxon>Viridiplantae</taxon>
        <taxon>Streptophyta</taxon>
        <taxon>Embryophyta</taxon>
        <taxon>Tracheophyta</taxon>
        <taxon>Spermatophyta</taxon>
        <taxon>Magnoliopsida</taxon>
        <taxon>eudicotyledons</taxon>
        <taxon>Gunneridae</taxon>
        <taxon>Pentapetalae</taxon>
        <taxon>asterids</taxon>
        <taxon>campanulids</taxon>
        <taxon>Apiales</taxon>
        <taxon>Apiaceae</taxon>
        <taxon>Apioideae</taxon>
        <taxon>Scandiceae</taxon>
        <taxon>Daucinae</taxon>
        <taxon>Daucus</taxon>
        <taxon>Daucus sect. Daucus</taxon>
    </lineage>
</organism>
<feature type="transmembrane region" description="Helical" evidence="2">
    <location>
        <begin position="326"/>
        <end position="346"/>
    </location>
</feature>
<feature type="chain" id="PRO_5043534146" evidence="3">
    <location>
        <begin position="30"/>
        <end position="397"/>
    </location>
</feature>
<name>A0A166BQN6_DAUCS</name>
<feature type="transmembrane region" description="Helical" evidence="2">
    <location>
        <begin position="358"/>
        <end position="376"/>
    </location>
</feature>
<feature type="transmembrane region" description="Helical" evidence="2">
    <location>
        <begin position="216"/>
        <end position="240"/>
    </location>
</feature>
<reference evidence="4" key="2">
    <citation type="submission" date="2022-03" db="EMBL/GenBank/DDBJ databases">
        <title>Draft title - Genomic analysis of global carrot germplasm unveils the trajectory of domestication and the origin of high carotenoid orange carrot.</title>
        <authorList>
            <person name="Iorizzo M."/>
            <person name="Ellison S."/>
            <person name="Senalik D."/>
            <person name="Macko-Podgorni A."/>
            <person name="Grzebelus D."/>
            <person name="Bostan H."/>
            <person name="Rolling W."/>
            <person name="Curaba J."/>
            <person name="Simon P."/>
        </authorList>
    </citation>
    <scope>NUCLEOTIDE SEQUENCE</scope>
    <source>
        <tissue evidence="4">Leaf</tissue>
    </source>
</reference>
<reference evidence="4" key="1">
    <citation type="journal article" date="2016" name="Nat. Genet.">
        <title>A high-quality carrot genome assembly provides new insights into carotenoid accumulation and asterid genome evolution.</title>
        <authorList>
            <person name="Iorizzo M."/>
            <person name="Ellison S."/>
            <person name="Senalik D."/>
            <person name="Zeng P."/>
            <person name="Satapoomin P."/>
            <person name="Huang J."/>
            <person name="Bowman M."/>
            <person name="Iovene M."/>
            <person name="Sanseverino W."/>
            <person name="Cavagnaro P."/>
            <person name="Yildiz M."/>
            <person name="Macko-Podgorni A."/>
            <person name="Moranska E."/>
            <person name="Grzebelus E."/>
            <person name="Grzebelus D."/>
            <person name="Ashrafi H."/>
            <person name="Zheng Z."/>
            <person name="Cheng S."/>
            <person name="Spooner D."/>
            <person name="Van Deynze A."/>
            <person name="Simon P."/>
        </authorList>
    </citation>
    <scope>NUCLEOTIDE SEQUENCE</scope>
    <source>
        <tissue evidence="4">Leaf</tissue>
    </source>
</reference>
<feature type="compositionally biased region" description="Low complexity" evidence="1">
    <location>
        <begin position="91"/>
        <end position="100"/>
    </location>
</feature>
<keyword evidence="2" id="KW-1133">Transmembrane helix</keyword>
<dbReference type="PANTHER" id="PTHR35310">
    <property type="entry name" value="CELL WALL INTEGRITY/STRESS RESPONSE COMPONENT-LIKE PROTEIN"/>
    <property type="match status" value="1"/>
</dbReference>
<dbReference type="EMBL" id="CP093345">
    <property type="protein sequence ID" value="WOG93730.1"/>
    <property type="molecule type" value="Genomic_DNA"/>
</dbReference>
<protein>
    <submittedName>
        <fullName evidence="4">Uncharacterized protein</fullName>
    </submittedName>
</protein>
<feature type="signal peptide" evidence="3">
    <location>
        <begin position="1"/>
        <end position="29"/>
    </location>
</feature>
<proteinExistence type="predicted"/>
<evidence type="ECO:0000313" key="4">
    <source>
        <dbReference type="EMBL" id="WOG93730.1"/>
    </source>
</evidence>
<feature type="region of interest" description="Disordered" evidence="1">
    <location>
        <begin position="54"/>
        <end position="74"/>
    </location>
</feature>
<gene>
    <name evidence="4" type="ORF">DCAR_0313017</name>
</gene>
<evidence type="ECO:0000313" key="5">
    <source>
        <dbReference type="Proteomes" id="UP000077755"/>
    </source>
</evidence>
<dbReference type="KEGG" id="dcr:108212655"/>
<feature type="transmembrane region" description="Helical" evidence="2">
    <location>
        <begin position="252"/>
        <end position="273"/>
    </location>
</feature>
<dbReference type="PANTHER" id="PTHR35310:SF1">
    <property type="entry name" value="CELL WALL INTEGRITY_STRESS RESPONSE COMPONENT-LIKE PROTEIN"/>
    <property type="match status" value="1"/>
</dbReference>
<dbReference type="Proteomes" id="UP000077755">
    <property type="component" value="Chromosome 3"/>
</dbReference>
<keyword evidence="5" id="KW-1185">Reference proteome</keyword>
<keyword evidence="2" id="KW-0472">Membrane</keyword>
<evidence type="ECO:0000256" key="3">
    <source>
        <dbReference type="SAM" id="SignalP"/>
    </source>
</evidence>
<sequence>MAQSLRPILYLLALTCVFITCSHIQLTSAQAQTLYKTHFSQSSRRLLGNVQEENNNAHDLPFKKKNQTTKSTKPTIMKLSSKLNQTKLLPNLTTTTSSPKNKTKPITNSTLPIIKSQTKKLNSTSKPSNSTKPTSLKSKPIVHHEEPIIQKPIQPIWVDVQVTDDDLISEFTDLPSRFQETLLPDLEKISSTSKVYLKKANKEITNGVKPIVGKKYAPAIASLVSCAFIIIPFILVSLIFNRFKSYFSLQKLLIFIQIYLYIYFSILSISGLITGLEPLGFFYVASPTIYVYIQVVQTLAYVLYIVLLLMYVVLVFSMDTGLGLKVLSLGQTFVGFAVGLHYYVTVSHRAVLRQLPKTSWKVQAVYATCFFLICLLDRAERRKKAYLEENGSEGKKC</sequence>
<evidence type="ECO:0000256" key="2">
    <source>
        <dbReference type="SAM" id="Phobius"/>
    </source>
</evidence>
<feature type="transmembrane region" description="Helical" evidence="2">
    <location>
        <begin position="289"/>
        <end position="314"/>
    </location>
</feature>
<dbReference type="Gramene" id="KZN02756">
    <property type="protein sequence ID" value="KZN02756"/>
    <property type="gene ID" value="DCAR_011511"/>
</dbReference>
<evidence type="ECO:0000256" key="1">
    <source>
        <dbReference type="SAM" id="MobiDB-lite"/>
    </source>
</evidence>
<dbReference type="AlphaFoldDB" id="A0A166BQN6"/>
<dbReference type="OMA" id="HETFLPD"/>
<feature type="compositionally biased region" description="Low complexity" evidence="1">
    <location>
        <begin position="119"/>
        <end position="139"/>
    </location>
</feature>
<keyword evidence="3" id="KW-0732">Signal</keyword>
<accession>A0A166BQN6</accession>
<keyword evidence="2" id="KW-0812">Transmembrane</keyword>
<feature type="region of interest" description="Disordered" evidence="1">
    <location>
        <begin position="91"/>
        <end position="141"/>
    </location>
</feature>